<evidence type="ECO:0000313" key="2">
    <source>
        <dbReference type="EMBL" id="RMZ74232.1"/>
    </source>
</evidence>
<evidence type="ECO:0000256" key="1">
    <source>
        <dbReference type="SAM" id="Phobius"/>
    </source>
</evidence>
<sequence length="70" mass="8000">MRYVYPSNDEVCVYLLEYVCSRGPLRLILYSALVPLFPLLFIPHLDVASPPHRVSPWLARLARCTGDLLV</sequence>
<keyword evidence="1" id="KW-0812">Transmembrane</keyword>
<dbReference type="Proteomes" id="UP000265663">
    <property type="component" value="Unassembled WGS sequence"/>
</dbReference>
<proteinExistence type="predicted"/>
<dbReference type="EMBL" id="KE747844">
    <property type="protein sequence ID" value="RMZ74232.1"/>
    <property type="molecule type" value="Genomic_DNA"/>
</dbReference>
<dbReference type="AlphaFoldDB" id="A0A3M7MIH4"/>
<reference evidence="2 3" key="1">
    <citation type="journal article" date="2014" name="PLoS ONE">
        <title>De novo Genome Assembly of the Fungal Plant Pathogen Pyrenophora semeniperda.</title>
        <authorList>
            <person name="Soliai M.M."/>
            <person name="Meyer S.E."/>
            <person name="Udall J.A."/>
            <person name="Elzinga D.E."/>
            <person name="Hermansen R.A."/>
            <person name="Bodily P.M."/>
            <person name="Hart A.A."/>
            <person name="Coleman C.E."/>
        </authorList>
    </citation>
    <scope>NUCLEOTIDE SEQUENCE [LARGE SCALE GENOMIC DNA]</scope>
    <source>
        <strain evidence="2 3">CCB06</strain>
        <tissue evidence="2">Mycelium</tissue>
    </source>
</reference>
<gene>
    <name evidence="2" type="ORF">GMOD_00003239</name>
</gene>
<keyword evidence="1" id="KW-0472">Membrane</keyword>
<evidence type="ECO:0000313" key="3">
    <source>
        <dbReference type="Proteomes" id="UP000265663"/>
    </source>
</evidence>
<accession>A0A3M7MIH4</accession>
<organism evidence="2 3">
    <name type="scientific">Pyrenophora seminiperda CCB06</name>
    <dbReference type="NCBI Taxonomy" id="1302712"/>
    <lineage>
        <taxon>Eukaryota</taxon>
        <taxon>Fungi</taxon>
        <taxon>Dikarya</taxon>
        <taxon>Ascomycota</taxon>
        <taxon>Pezizomycotina</taxon>
        <taxon>Dothideomycetes</taxon>
        <taxon>Pleosporomycetidae</taxon>
        <taxon>Pleosporales</taxon>
        <taxon>Pleosporineae</taxon>
        <taxon>Pleosporaceae</taxon>
        <taxon>Pyrenophora</taxon>
    </lineage>
</organism>
<keyword evidence="1" id="KW-1133">Transmembrane helix</keyword>
<feature type="transmembrane region" description="Helical" evidence="1">
    <location>
        <begin position="27"/>
        <end position="45"/>
    </location>
</feature>
<keyword evidence="3" id="KW-1185">Reference proteome</keyword>
<protein>
    <submittedName>
        <fullName evidence="2">Uncharacterized protein</fullName>
    </submittedName>
</protein>
<name>A0A3M7MIH4_9PLEO</name>